<dbReference type="CDD" id="cd01898">
    <property type="entry name" value="Obg"/>
    <property type="match status" value="1"/>
</dbReference>
<dbReference type="Pfam" id="PF01018">
    <property type="entry name" value="GTP1_OBG"/>
    <property type="match status" value="2"/>
</dbReference>
<feature type="compositionally biased region" description="Polar residues" evidence="4">
    <location>
        <begin position="45"/>
        <end position="54"/>
    </location>
</feature>
<dbReference type="PROSITE" id="PS51883">
    <property type="entry name" value="OBG"/>
    <property type="match status" value="1"/>
</dbReference>
<keyword evidence="8" id="KW-1185">Reference proteome</keyword>
<dbReference type="InterPro" id="IPR031167">
    <property type="entry name" value="G_OBG"/>
</dbReference>
<dbReference type="EMBL" id="KB822719">
    <property type="protein sequence ID" value="ETN41075.1"/>
    <property type="molecule type" value="Genomic_DNA"/>
</dbReference>
<dbReference type="Pfam" id="PF01926">
    <property type="entry name" value="MMR_HSR1"/>
    <property type="match status" value="1"/>
</dbReference>
<feature type="domain" description="Obg" evidence="6">
    <location>
        <begin position="84"/>
        <end position="303"/>
    </location>
</feature>
<feature type="region of interest" description="Disordered" evidence="4">
    <location>
        <begin position="45"/>
        <end position="79"/>
    </location>
</feature>
<dbReference type="OrthoDB" id="347018at2759"/>
<dbReference type="InterPro" id="IPR027417">
    <property type="entry name" value="P-loop_NTPase"/>
</dbReference>
<evidence type="ECO:0000313" key="8">
    <source>
        <dbReference type="Proteomes" id="UP000030752"/>
    </source>
</evidence>
<evidence type="ECO:0000313" key="7">
    <source>
        <dbReference type="EMBL" id="ETN41075.1"/>
    </source>
</evidence>
<dbReference type="FunFam" id="2.70.210.12:FF:000001">
    <property type="entry name" value="GTPase Obg"/>
    <property type="match status" value="1"/>
</dbReference>
<organism evidence="7 8">
    <name type="scientific">Cyphellophora europaea (strain CBS 101466)</name>
    <name type="common">Phialophora europaea</name>
    <dbReference type="NCBI Taxonomy" id="1220924"/>
    <lineage>
        <taxon>Eukaryota</taxon>
        <taxon>Fungi</taxon>
        <taxon>Dikarya</taxon>
        <taxon>Ascomycota</taxon>
        <taxon>Pezizomycotina</taxon>
        <taxon>Eurotiomycetes</taxon>
        <taxon>Chaetothyriomycetidae</taxon>
        <taxon>Chaetothyriales</taxon>
        <taxon>Cyphellophoraceae</taxon>
        <taxon>Cyphellophora</taxon>
    </lineage>
</organism>
<dbReference type="InterPro" id="IPR006073">
    <property type="entry name" value="GTP-bd"/>
</dbReference>
<evidence type="ECO:0000259" key="6">
    <source>
        <dbReference type="PROSITE" id="PS51883"/>
    </source>
</evidence>
<dbReference type="GeneID" id="19970349"/>
<keyword evidence="3" id="KW-0342">GTP-binding</keyword>
<dbReference type="SUPFAM" id="SSF52540">
    <property type="entry name" value="P-loop containing nucleoside triphosphate hydrolases"/>
    <property type="match status" value="1"/>
</dbReference>
<dbReference type="HOGENOM" id="CLU_011747_2_6_1"/>
<name>W2RXM7_CYPE1</name>
<dbReference type="Proteomes" id="UP000030752">
    <property type="component" value="Unassembled WGS sequence"/>
</dbReference>
<dbReference type="PANTHER" id="PTHR11702:SF31">
    <property type="entry name" value="MITOCHONDRIAL RIBOSOME-ASSOCIATED GTPASE 2"/>
    <property type="match status" value="1"/>
</dbReference>
<dbReference type="InParanoid" id="W2RXM7"/>
<dbReference type="Gene3D" id="2.70.210.12">
    <property type="entry name" value="GTP1/OBG domain"/>
    <property type="match status" value="1"/>
</dbReference>
<proteinExistence type="inferred from homology"/>
<dbReference type="VEuPathDB" id="FungiDB:HMPREF1541_03010"/>
<dbReference type="InterPro" id="IPR006169">
    <property type="entry name" value="GTP1_OBG_dom"/>
</dbReference>
<evidence type="ECO:0000256" key="3">
    <source>
        <dbReference type="ARBA" id="ARBA00023134"/>
    </source>
</evidence>
<dbReference type="SUPFAM" id="SSF82051">
    <property type="entry name" value="Obg GTP-binding protein N-terminal domain"/>
    <property type="match status" value="1"/>
</dbReference>
<sequence length="585" mass="63287">MSATQGTVLPFLYPCLFRAASPAGYRTRPVAKAYRTLSRSFHQSQCQRKSLAETNTDRRAAAQDPPPVSAHSRLNPAPEDYSRNIFVDKCTLNVHTGSGGNGCVSFQREAYIPDGPPNGGDGGSGGNVWIQAVAGQTSLHKLARRGVVKAGRGIGGQGKSQGGKKGEDVCIQVPVGTVIRETWRSDPVAEEEARFREMEPSEAPLRNKYLMYAGTTGKEAVNVASSMPPPSKPRRSPLCVLEPGNPIHLDLDKPMEKPILLAAGAVGGLGNPHFTTKDEPKPKFATKGELGVRLKLELELKLLADVGLVGLPNAGKSTLLRSISNSRTRVGSWAFTTLEPSIGTVVLDDHTGRPTIRSGVEGEGQRESFTVADIPGLVQDAHLDRGLGLGFLRHVERARILAFVVDLSAGNVVAALQNLWKEVGEYENLRNVEINQETQQSGTIQWQGFAAGKTNPLFTSGEQEEEEMIVYPEPPRKLEPLKLPPISAKPWFVVCTKADVEGTQHEYMKLRKYMEDVEAGRVTHPSGKQNAWRERIAAIPVSAIRGEGTSRIAEWTAGLLDSMAGAGRPAEVVGSQRRGRVIEAV</sequence>
<dbReference type="STRING" id="1220924.W2RXM7"/>
<evidence type="ECO:0000256" key="2">
    <source>
        <dbReference type="ARBA" id="ARBA00022741"/>
    </source>
</evidence>
<dbReference type="PANTHER" id="PTHR11702">
    <property type="entry name" value="DEVELOPMENTALLY REGULATED GTP-BINDING PROTEIN-RELATED"/>
    <property type="match status" value="1"/>
</dbReference>
<feature type="domain" description="OBG-type G" evidence="5">
    <location>
        <begin position="304"/>
        <end position="561"/>
    </location>
</feature>
<dbReference type="GO" id="GO:0005525">
    <property type="term" value="F:GTP binding"/>
    <property type="evidence" value="ECO:0007669"/>
    <property type="project" value="UniProtKB-KW"/>
</dbReference>
<keyword evidence="2" id="KW-0547">Nucleotide-binding</keyword>
<dbReference type="eggNOG" id="KOG1489">
    <property type="taxonomic scope" value="Eukaryota"/>
</dbReference>
<dbReference type="GO" id="GO:0042254">
    <property type="term" value="P:ribosome biogenesis"/>
    <property type="evidence" value="ECO:0007669"/>
    <property type="project" value="UniProtKB-UniRule"/>
</dbReference>
<gene>
    <name evidence="7" type="ORF">HMPREF1541_03010</name>
</gene>
<dbReference type="RefSeq" id="XP_008715584.1">
    <property type="nucleotide sequence ID" value="XM_008717362.1"/>
</dbReference>
<protein>
    <submittedName>
        <fullName evidence="7">Obg family GTPase CgtA</fullName>
    </submittedName>
</protein>
<reference evidence="7 8" key="1">
    <citation type="submission" date="2013-03" db="EMBL/GenBank/DDBJ databases">
        <title>The Genome Sequence of Phialophora europaea CBS 101466.</title>
        <authorList>
            <consortium name="The Broad Institute Genomics Platform"/>
            <person name="Cuomo C."/>
            <person name="de Hoog S."/>
            <person name="Gorbushina A."/>
            <person name="Walker B."/>
            <person name="Young S.K."/>
            <person name="Zeng Q."/>
            <person name="Gargeya S."/>
            <person name="Fitzgerald M."/>
            <person name="Haas B."/>
            <person name="Abouelleil A."/>
            <person name="Allen A.W."/>
            <person name="Alvarado L."/>
            <person name="Arachchi H.M."/>
            <person name="Berlin A.M."/>
            <person name="Chapman S.B."/>
            <person name="Gainer-Dewar J."/>
            <person name="Goldberg J."/>
            <person name="Griggs A."/>
            <person name="Gujja S."/>
            <person name="Hansen M."/>
            <person name="Howarth C."/>
            <person name="Imamovic A."/>
            <person name="Ireland A."/>
            <person name="Larimer J."/>
            <person name="McCowan C."/>
            <person name="Murphy C."/>
            <person name="Pearson M."/>
            <person name="Poon T.W."/>
            <person name="Priest M."/>
            <person name="Roberts A."/>
            <person name="Saif S."/>
            <person name="Shea T."/>
            <person name="Sisk P."/>
            <person name="Sykes S."/>
            <person name="Wortman J."/>
            <person name="Nusbaum C."/>
            <person name="Birren B."/>
        </authorList>
    </citation>
    <scope>NUCLEOTIDE SEQUENCE [LARGE SCALE GENOMIC DNA]</scope>
    <source>
        <strain evidence="7 8">CBS 101466</strain>
    </source>
</reference>
<dbReference type="GO" id="GO:0003924">
    <property type="term" value="F:GTPase activity"/>
    <property type="evidence" value="ECO:0007669"/>
    <property type="project" value="InterPro"/>
</dbReference>
<comment type="similarity">
    <text evidence="1">Belongs to the TRAFAC class OBG-HflX-like GTPase superfamily. OBG GTPase family.</text>
</comment>
<dbReference type="PROSITE" id="PS51710">
    <property type="entry name" value="G_OBG"/>
    <property type="match status" value="1"/>
</dbReference>
<dbReference type="FunCoup" id="W2RXM7">
    <property type="interactions" value="497"/>
</dbReference>
<dbReference type="InterPro" id="IPR045086">
    <property type="entry name" value="OBG_GTPase"/>
</dbReference>
<evidence type="ECO:0000256" key="1">
    <source>
        <dbReference type="ARBA" id="ARBA00007699"/>
    </source>
</evidence>
<dbReference type="Gene3D" id="3.40.50.300">
    <property type="entry name" value="P-loop containing nucleotide triphosphate hydrolases"/>
    <property type="match status" value="1"/>
</dbReference>
<accession>W2RXM7</accession>
<dbReference type="GO" id="GO:0005739">
    <property type="term" value="C:mitochondrion"/>
    <property type="evidence" value="ECO:0007669"/>
    <property type="project" value="TreeGrafter"/>
</dbReference>
<dbReference type="PRINTS" id="PR00326">
    <property type="entry name" value="GTP1OBG"/>
</dbReference>
<evidence type="ECO:0000259" key="5">
    <source>
        <dbReference type="PROSITE" id="PS51710"/>
    </source>
</evidence>
<evidence type="ECO:0000256" key="4">
    <source>
        <dbReference type="SAM" id="MobiDB-lite"/>
    </source>
</evidence>
<dbReference type="InterPro" id="IPR036726">
    <property type="entry name" value="GTP1_OBG_dom_sf"/>
</dbReference>
<dbReference type="AlphaFoldDB" id="W2RXM7"/>